<dbReference type="InterPro" id="IPR012337">
    <property type="entry name" value="RNaseH-like_sf"/>
</dbReference>
<dbReference type="EMBL" id="FQZI01000003">
    <property type="protein sequence ID" value="SHI85673.1"/>
    <property type="molecule type" value="Genomic_DNA"/>
</dbReference>
<evidence type="ECO:0000313" key="2">
    <source>
        <dbReference type="Proteomes" id="UP000184488"/>
    </source>
</evidence>
<sequence>MLDWLKHIGKDYPDFWKEYISLFEEKSKRYVALTLETSGTNPKKNVILSFAAIGIVDQNIIVNDHLEFSMNDFETEADAIQKFIEYIGNATLIGHRIYLDVEMINESLSKINCGRLKNEALDIEIMHKKFFDIHEDKPISLNEIVSNYKITQADKNSNADDAFTIALLFLKLKSRLNIE</sequence>
<dbReference type="InterPro" id="IPR036397">
    <property type="entry name" value="RNaseH_sf"/>
</dbReference>
<dbReference type="GO" id="GO:0003676">
    <property type="term" value="F:nucleic acid binding"/>
    <property type="evidence" value="ECO:0007669"/>
    <property type="project" value="InterPro"/>
</dbReference>
<dbReference type="SUPFAM" id="SSF53098">
    <property type="entry name" value="Ribonuclease H-like"/>
    <property type="match status" value="1"/>
</dbReference>
<name>A0A1M6EJL5_9FLAO</name>
<organism evidence="1 2">
    <name type="scientific">Flavobacterium terrae</name>
    <dbReference type="NCBI Taxonomy" id="415425"/>
    <lineage>
        <taxon>Bacteria</taxon>
        <taxon>Pseudomonadati</taxon>
        <taxon>Bacteroidota</taxon>
        <taxon>Flavobacteriia</taxon>
        <taxon>Flavobacteriales</taxon>
        <taxon>Flavobacteriaceae</taxon>
        <taxon>Flavobacterium</taxon>
    </lineage>
</organism>
<protein>
    <submittedName>
        <fullName evidence="1">DNA polymerase-3 subunit epsilon</fullName>
    </submittedName>
</protein>
<dbReference type="OrthoDB" id="9803913at2"/>
<dbReference type="Gene3D" id="3.30.420.10">
    <property type="entry name" value="Ribonuclease H-like superfamily/Ribonuclease H"/>
    <property type="match status" value="1"/>
</dbReference>
<dbReference type="RefSeq" id="WP_073310620.1">
    <property type="nucleotide sequence ID" value="NZ_FQZI01000003.1"/>
</dbReference>
<keyword evidence="2" id="KW-1185">Reference proteome</keyword>
<reference evidence="2" key="1">
    <citation type="submission" date="2016-11" db="EMBL/GenBank/DDBJ databases">
        <authorList>
            <person name="Varghese N."/>
            <person name="Submissions S."/>
        </authorList>
    </citation>
    <scope>NUCLEOTIDE SEQUENCE [LARGE SCALE GENOMIC DNA]</scope>
    <source>
        <strain evidence="2">DSM 18829</strain>
    </source>
</reference>
<dbReference type="STRING" id="415425.SAMN05444363_1807"/>
<accession>A0A1M6EJL5</accession>
<dbReference type="AlphaFoldDB" id="A0A1M6EJL5"/>
<evidence type="ECO:0000313" key="1">
    <source>
        <dbReference type="EMBL" id="SHI85673.1"/>
    </source>
</evidence>
<gene>
    <name evidence="1" type="ORF">SAMN05444363_1807</name>
</gene>
<proteinExistence type="predicted"/>
<dbReference type="Proteomes" id="UP000184488">
    <property type="component" value="Unassembled WGS sequence"/>
</dbReference>